<accession>A0A655DA44</accession>
<sequence>MGAAPGDNGGMERLVALIPFIEHMFTGIAGFQFAEHMRSRQDLRLPRIIAAFNRQAYQHRFHIGARVKNIEEFRL</sequence>
<keyword evidence="1" id="KW-1133">Transmembrane helix</keyword>
<evidence type="ECO:0000313" key="2">
    <source>
        <dbReference type="EMBL" id="CNU53355.1"/>
    </source>
</evidence>
<reference evidence="4 5" key="1">
    <citation type="submission" date="2015-03" db="EMBL/GenBank/DDBJ databases">
        <authorList>
            <consortium name="Pathogen Informatics"/>
        </authorList>
    </citation>
    <scope>NUCLEOTIDE SEQUENCE [LARGE SCALE GENOMIC DNA]</scope>
    <source>
        <strain evidence="3 4">3476</strain>
        <strain evidence="2 5">D4891</strain>
    </source>
</reference>
<protein>
    <submittedName>
        <fullName evidence="2">Uncharacterized protein</fullName>
    </submittedName>
</protein>
<keyword evidence="1" id="KW-0472">Membrane</keyword>
<evidence type="ECO:0000313" key="4">
    <source>
        <dbReference type="Proteomes" id="UP000039541"/>
    </source>
</evidence>
<dbReference type="EMBL" id="CQPD01000029">
    <property type="protein sequence ID" value="CNU53355.1"/>
    <property type="molecule type" value="Genomic_DNA"/>
</dbReference>
<evidence type="ECO:0000313" key="5">
    <source>
        <dbReference type="Proteomes" id="UP000042394"/>
    </source>
</evidence>
<keyword evidence="1" id="KW-0812">Transmembrane</keyword>
<dbReference type="Proteomes" id="UP000039541">
    <property type="component" value="Unassembled WGS sequence"/>
</dbReference>
<evidence type="ECO:0000256" key="1">
    <source>
        <dbReference type="SAM" id="Phobius"/>
    </source>
</evidence>
<evidence type="ECO:0000313" key="3">
    <source>
        <dbReference type="EMBL" id="CNU56811.1"/>
    </source>
</evidence>
<name>A0A655DA44_SALET</name>
<dbReference type="AlphaFoldDB" id="A0A655DA44"/>
<dbReference type="EMBL" id="CQPC01000043">
    <property type="protein sequence ID" value="CNU56811.1"/>
    <property type="molecule type" value="Genomic_DNA"/>
</dbReference>
<gene>
    <name evidence="3" type="ORF">ERS008202_03049</name>
    <name evidence="2" type="ORF">ERS008207_02922</name>
</gene>
<dbReference type="Proteomes" id="UP000042394">
    <property type="component" value="Unassembled WGS sequence"/>
</dbReference>
<proteinExistence type="predicted"/>
<feature type="transmembrane region" description="Helical" evidence="1">
    <location>
        <begin position="14"/>
        <end position="34"/>
    </location>
</feature>
<organism evidence="2 5">
    <name type="scientific">Salmonella enterica subsp. enterica serovar Bovismorbificans</name>
    <dbReference type="NCBI Taxonomy" id="58097"/>
    <lineage>
        <taxon>Bacteria</taxon>
        <taxon>Pseudomonadati</taxon>
        <taxon>Pseudomonadota</taxon>
        <taxon>Gammaproteobacteria</taxon>
        <taxon>Enterobacterales</taxon>
        <taxon>Enterobacteriaceae</taxon>
        <taxon>Salmonella</taxon>
    </lineage>
</organism>